<dbReference type="RefSeq" id="WP_122197006.1">
    <property type="nucleotide sequence ID" value="NZ_JBHSKC010000002.1"/>
</dbReference>
<evidence type="ECO:0000256" key="6">
    <source>
        <dbReference type="RuleBase" id="RU000384"/>
    </source>
</evidence>
<dbReference type="Gene3D" id="3.30.590.10">
    <property type="entry name" value="Glutamine synthetase/guanido kinase, catalytic domain"/>
    <property type="match status" value="1"/>
</dbReference>
<evidence type="ECO:0000256" key="1">
    <source>
        <dbReference type="ARBA" id="ARBA00009897"/>
    </source>
</evidence>
<dbReference type="GO" id="GO:0004356">
    <property type="term" value="F:glutamine synthetase activity"/>
    <property type="evidence" value="ECO:0007669"/>
    <property type="project" value="InterPro"/>
</dbReference>
<accession>A0A3M2M0T1</accession>
<dbReference type="SMART" id="SM01230">
    <property type="entry name" value="Gln-synt_C"/>
    <property type="match status" value="1"/>
</dbReference>
<feature type="domain" description="GS beta-grasp" evidence="7">
    <location>
        <begin position="23"/>
        <end position="116"/>
    </location>
</feature>
<dbReference type="Pfam" id="PF00120">
    <property type="entry name" value="Gln-synt_C"/>
    <property type="match status" value="1"/>
</dbReference>
<keyword evidence="10" id="KW-1185">Reference proteome</keyword>
<dbReference type="SUPFAM" id="SSF55931">
    <property type="entry name" value="Glutamine synthetase/guanido kinase"/>
    <property type="match status" value="1"/>
</dbReference>
<dbReference type="PANTHER" id="PTHR43785:SF12">
    <property type="entry name" value="TYPE-1 GLUTAMINE SYNTHETASE 2"/>
    <property type="match status" value="1"/>
</dbReference>
<dbReference type="PROSITE" id="PS51987">
    <property type="entry name" value="GS_CATALYTIC"/>
    <property type="match status" value="1"/>
</dbReference>
<comment type="caution">
    <text evidence="9">The sequence shown here is derived from an EMBL/GenBank/DDBJ whole genome shotgun (WGS) entry which is preliminary data.</text>
</comment>
<keyword evidence="4" id="KW-0067">ATP-binding</keyword>
<dbReference type="PANTHER" id="PTHR43785">
    <property type="entry name" value="GAMMA-GLUTAMYLPUTRESCINE SYNTHETASE"/>
    <property type="match status" value="1"/>
</dbReference>
<evidence type="ECO:0000259" key="7">
    <source>
        <dbReference type="PROSITE" id="PS51986"/>
    </source>
</evidence>
<dbReference type="AlphaFoldDB" id="A0A3M2M0T1"/>
<evidence type="ECO:0000256" key="4">
    <source>
        <dbReference type="ARBA" id="ARBA00022840"/>
    </source>
</evidence>
<evidence type="ECO:0000256" key="5">
    <source>
        <dbReference type="PROSITE-ProRule" id="PRU01330"/>
    </source>
</evidence>
<dbReference type="SUPFAM" id="SSF54368">
    <property type="entry name" value="Glutamine synthetase, N-terminal domain"/>
    <property type="match status" value="1"/>
</dbReference>
<keyword evidence="3" id="KW-0547">Nucleotide-binding</keyword>
<dbReference type="InterPro" id="IPR036651">
    <property type="entry name" value="Gln_synt_N_sf"/>
</dbReference>
<sequence length="464" mass="49405">MDLTERTLQGTRAAAAATRLAAQDIVAVVLVWVDTSGIARVKAVPLTRLEHAATWGVGVPPGLDAFLLDDSVVTGRYAGGAPVGDLRLHPDLDRLRPLAALPGWAIAPADRYAQDGTVHPLDSRALLRRETDRLSSQGWATLAAFEMEWVVSEKGQDEFTPATNGPAYGMTRISELSDYLRDLLQILDASGVQVEQIHPEYAPGQYELTVAAEDPLGAADTAVLVRETIRATSLRHGLVASFSPKTEPDSLGNGGHVHLSLWHHKAGVPSTNAMAGGDGPSGMTRPGEAFAAGILRRLPALLAIGAPSVASYLRLVPSGRAGAYSCWGPENREAALRFITGSHGEQHRAANVEVKCFDPSANPYLALAALLAAGRAGLDTHDTLPAPVTTDPALLTPTDREKADITPLPSTLEESVTAFESDPILRQSLGDAVMDTISVVRRGEITLLTNATPEQITKKTRWRH</sequence>
<dbReference type="InterPro" id="IPR008147">
    <property type="entry name" value="Gln_synt_N"/>
</dbReference>
<protein>
    <submittedName>
        <fullName evidence="9">Glutamine synthetase</fullName>
    </submittedName>
</protein>
<dbReference type="PROSITE" id="PS51986">
    <property type="entry name" value="GS_BETA_GRASP"/>
    <property type="match status" value="1"/>
</dbReference>
<dbReference type="Gene3D" id="3.10.20.70">
    <property type="entry name" value="Glutamine synthetase, N-terminal domain"/>
    <property type="match status" value="1"/>
</dbReference>
<dbReference type="GO" id="GO:0005524">
    <property type="term" value="F:ATP binding"/>
    <property type="evidence" value="ECO:0007669"/>
    <property type="project" value="UniProtKB-KW"/>
</dbReference>
<dbReference type="EMBL" id="RFFG01000051">
    <property type="protein sequence ID" value="RMI40698.1"/>
    <property type="molecule type" value="Genomic_DNA"/>
</dbReference>
<keyword evidence="2" id="KW-0436">Ligase</keyword>
<dbReference type="InterPro" id="IPR008146">
    <property type="entry name" value="Gln_synth_cat_dom"/>
</dbReference>
<evidence type="ECO:0000256" key="3">
    <source>
        <dbReference type="ARBA" id="ARBA00022741"/>
    </source>
</evidence>
<dbReference type="InterPro" id="IPR014746">
    <property type="entry name" value="Gln_synth/guanido_kin_cat_dom"/>
</dbReference>
<dbReference type="GO" id="GO:0006542">
    <property type="term" value="P:glutamine biosynthetic process"/>
    <property type="evidence" value="ECO:0007669"/>
    <property type="project" value="InterPro"/>
</dbReference>
<evidence type="ECO:0000313" key="9">
    <source>
        <dbReference type="EMBL" id="RMI40698.1"/>
    </source>
</evidence>
<dbReference type="Proteomes" id="UP000282674">
    <property type="component" value="Unassembled WGS sequence"/>
</dbReference>
<organism evidence="9 10">
    <name type="scientific">Actinomadura harenae</name>
    <dbReference type="NCBI Taxonomy" id="2483351"/>
    <lineage>
        <taxon>Bacteria</taxon>
        <taxon>Bacillati</taxon>
        <taxon>Actinomycetota</taxon>
        <taxon>Actinomycetes</taxon>
        <taxon>Streptosporangiales</taxon>
        <taxon>Thermomonosporaceae</taxon>
        <taxon>Actinomadura</taxon>
    </lineage>
</organism>
<proteinExistence type="inferred from homology"/>
<evidence type="ECO:0000259" key="8">
    <source>
        <dbReference type="PROSITE" id="PS51987"/>
    </source>
</evidence>
<feature type="domain" description="GS catalytic" evidence="8">
    <location>
        <begin position="123"/>
        <end position="464"/>
    </location>
</feature>
<evidence type="ECO:0000256" key="2">
    <source>
        <dbReference type="ARBA" id="ARBA00022598"/>
    </source>
</evidence>
<name>A0A3M2M0T1_9ACTN</name>
<reference evidence="9 10" key="1">
    <citation type="submission" date="2018-10" db="EMBL/GenBank/DDBJ databases">
        <title>Isolation from soil.</title>
        <authorList>
            <person name="Hu J."/>
        </authorList>
    </citation>
    <scope>NUCLEOTIDE SEQUENCE [LARGE SCALE GENOMIC DNA]</scope>
    <source>
        <strain evidence="9 10">NEAU-Ht49</strain>
    </source>
</reference>
<gene>
    <name evidence="9" type="ORF">EBO15_25690</name>
</gene>
<evidence type="ECO:0000313" key="10">
    <source>
        <dbReference type="Proteomes" id="UP000282674"/>
    </source>
</evidence>
<comment type="similarity">
    <text evidence="1 5 6">Belongs to the glutamine synthetase family.</text>
</comment>
<dbReference type="OrthoDB" id="3277468at2"/>